<keyword evidence="3" id="KW-1185">Reference proteome</keyword>
<dbReference type="AlphaFoldDB" id="A0A9Q0ZZN5"/>
<comment type="caution">
    <text evidence="2">The sequence shown here is derived from an EMBL/GenBank/DDBJ whole genome shotgun (WGS) entry which is preliminary data.</text>
</comment>
<evidence type="ECO:0000313" key="3">
    <source>
        <dbReference type="Proteomes" id="UP001151752"/>
    </source>
</evidence>
<gene>
    <name evidence="2" type="ORF">OIU74_027482</name>
</gene>
<dbReference type="Proteomes" id="UP001151752">
    <property type="component" value="Unassembled WGS sequence"/>
</dbReference>
<evidence type="ECO:0000256" key="1">
    <source>
        <dbReference type="SAM" id="SignalP"/>
    </source>
</evidence>
<keyword evidence="2" id="KW-0812">Transmembrane</keyword>
<reference evidence="2" key="2">
    <citation type="journal article" date="2023" name="Int. J. Mol. Sci.">
        <title>De Novo Assembly and Annotation of 11 Diverse Shrub Willow (Salix) Genomes Reveals Novel Gene Organization in Sex-Linked Regions.</title>
        <authorList>
            <person name="Hyden B."/>
            <person name="Feng K."/>
            <person name="Yates T.B."/>
            <person name="Jawdy S."/>
            <person name="Cereghino C."/>
            <person name="Smart L.B."/>
            <person name="Muchero W."/>
        </authorList>
    </citation>
    <scope>NUCLEOTIDE SEQUENCE</scope>
    <source>
        <tissue evidence="2">Shoot tip</tissue>
    </source>
</reference>
<keyword evidence="1" id="KW-0732">Signal</keyword>
<dbReference type="EMBL" id="JAPFFM010000008">
    <property type="protein sequence ID" value="KAJ6752669.1"/>
    <property type="molecule type" value="Genomic_DNA"/>
</dbReference>
<accession>A0A9Q0ZZN5</accession>
<proteinExistence type="predicted"/>
<sequence>MVQKLVPCLVLSIVIFCSVTHVRSVASDHRYTVGDDVPLYVNKVGPFHNP</sequence>
<evidence type="ECO:0000313" key="2">
    <source>
        <dbReference type="EMBL" id="KAJ6752669.1"/>
    </source>
</evidence>
<keyword evidence="2" id="KW-0472">Membrane</keyword>
<organism evidence="2 3">
    <name type="scientific">Salix koriyanagi</name>
    <dbReference type="NCBI Taxonomy" id="2511006"/>
    <lineage>
        <taxon>Eukaryota</taxon>
        <taxon>Viridiplantae</taxon>
        <taxon>Streptophyta</taxon>
        <taxon>Embryophyta</taxon>
        <taxon>Tracheophyta</taxon>
        <taxon>Spermatophyta</taxon>
        <taxon>Magnoliopsida</taxon>
        <taxon>eudicotyledons</taxon>
        <taxon>Gunneridae</taxon>
        <taxon>Pentapetalae</taxon>
        <taxon>rosids</taxon>
        <taxon>fabids</taxon>
        <taxon>Malpighiales</taxon>
        <taxon>Salicaceae</taxon>
        <taxon>Saliceae</taxon>
        <taxon>Salix</taxon>
    </lineage>
</organism>
<name>A0A9Q0ZZN5_9ROSI</name>
<feature type="non-terminal residue" evidence="2">
    <location>
        <position position="50"/>
    </location>
</feature>
<feature type="chain" id="PRO_5040504197" evidence="1">
    <location>
        <begin position="25"/>
        <end position="50"/>
    </location>
</feature>
<feature type="signal peptide" evidence="1">
    <location>
        <begin position="1"/>
        <end position="24"/>
    </location>
</feature>
<protein>
    <submittedName>
        <fullName evidence="2">TRANSMEMBRANE 9 SUPERFAMILY PROTEIN</fullName>
    </submittedName>
</protein>
<reference evidence="2" key="1">
    <citation type="submission" date="2022-11" db="EMBL/GenBank/DDBJ databases">
        <authorList>
            <person name="Hyden B.L."/>
            <person name="Feng K."/>
            <person name="Yates T."/>
            <person name="Jawdy S."/>
            <person name="Smart L.B."/>
            <person name="Muchero W."/>
        </authorList>
    </citation>
    <scope>NUCLEOTIDE SEQUENCE</scope>
    <source>
        <tissue evidence="2">Shoot tip</tissue>
    </source>
</reference>